<dbReference type="Pfam" id="PF07727">
    <property type="entry name" value="RVT_2"/>
    <property type="match status" value="1"/>
</dbReference>
<sequence>MRLHQMDAKCVFLNSIINEEVYVKQPPEFEGDTFPNHVFKLKKTLYGLKQARAWYEKLSSFLMENGFQKGKIKQANDDIYMHQIKYVKELLKKFKFNDCNSMSTPMHPISILTLNDYDKKQFDKYKLKDYCDADYVRDNKNKRHHCYSQLLYIKHQLQDCNIYESNILLLCDNNATINLLENPILHSRVKHIENKHLFIRYYIQKGIFYIKKFISTNEQLTDIFTQPFFEDKLHIKDLLGMKFIKGMRFKVYGGQEEQRKDIEHQ</sequence>
<dbReference type="EMBL" id="QJKJ01011704">
    <property type="protein sequence ID" value="RDX70448.1"/>
    <property type="molecule type" value="Genomic_DNA"/>
</dbReference>
<feature type="non-terminal residue" evidence="2">
    <location>
        <position position="1"/>
    </location>
</feature>
<feature type="domain" description="Reverse transcriptase Ty1/copia-type" evidence="1">
    <location>
        <begin position="3"/>
        <end position="72"/>
    </location>
</feature>
<gene>
    <name evidence="2" type="ORF">CR513_50307</name>
</gene>
<evidence type="ECO:0000313" key="2">
    <source>
        <dbReference type="EMBL" id="RDX70448.1"/>
    </source>
</evidence>
<evidence type="ECO:0000313" key="3">
    <source>
        <dbReference type="Proteomes" id="UP000257109"/>
    </source>
</evidence>
<proteinExistence type="predicted"/>
<protein>
    <recommendedName>
        <fullName evidence="1">Reverse transcriptase Ty1/copia-type domain-containing protein</fullName>
    </recommendedName>
</protein>
<dbReference type="AlphaFoldDB" id="A0A371EWL3"/>
<organism evidence="2 3">
    <name type="scientific">Mucuna pruriens</name>
    <name type="common">Velvet bean</name>
    <name type="synonym">Dolichos pruriens</name>
    <dbReference type="NCBI Taxonomy" id="157652"/>
    <lineage>
        <taxon>Eukaryota</taxon>
        <taxon>Viridiplantae</taxon>
        <taxon>Streptophyta</taxon>
        <taxon>Embryophyta</taxon>
        <taxon>Tracheophyta</taxon>
        <taxon>Spermatophyta</taxon>
        <taxon>Magnoliopsida</taxon>
        <taxon>eudicotyledons</taxon>
        <taxon>Gunneridae</taxon>
        <taxon>Pentapetalae</taxon>
        <taxon>rosids</taxon>
        <taxon>fabids</taxon>
        <taxon>Fabales</taxon>
        <taxon>Fabaceae</taxon>
        <taxon>Papilionoideae</taxon>
        <taxon>50 kb inversion clade</taxon>
        <taxon>NPAAA clade</taxon>
        <taxon>indigoferoid/millettioid clade</taxon>
        <taxon>Phaseoleae</taxon>
        <taxon>Mucuna</taxon>
    </lineage>
</organism>
<dbReference type="STRING" id="157652.A0A371EWL3"/>
<feature type="non-terminal residue" evidence="2">
    <location>
        <position position="265"/>
    </location>
</feature>
<evidence type="ECO:0000259" key="1">
    <source>
        <dbReference type="Pfam" id="PF07727"/>
    </source>
</evidence>
<reference evidence="2" key="1">
    <citation type="submission" date="2018-05" db="EMBL/GenBank/DDBJ databases">
        <title>Draft genome of Mucuna pruriens seed.</title>
        <authorList>
            <person name="Nnadi N.E."/>
            <person name="Vos R."/>
            <person name="Hasami M.H."/>
            <person name="Devisetty U.K."/>
            <person name="Aguiy J.C."/>
        </authorList>
    </citation>
    <scope>NUCLEOTIDE SEQUENCE [LARGE SCALE GENOMIC DNA]</scope>
    <source>
        <strain evidence="2">JCA_2017</strain>
    </source>
</reference>
<dbReference type="Proteomes" id="UP000257109">
    <property type="component" value="Unassembled WGS sequence"/>
</dbReference>
<dbReference type="CDD" id="cd09272">
    <property type="entry name" value="RNase_HI_RT_Ty1"/>
    <property type="match status" value="1"/>
</dbReference>
<accession>A0A371EWL3</accession>
<keyword evidence="3" id="KW-1185">Reference proteome</keyword>
<name>A0A371EWL3_MUCPR</name>
<comment type="caution">
    <text evidence="2">The sequence shown here is derived from an EMBL/GenBank/DDBJ whole genome shotgun (WGS) entry which is preliminary data.</text>
</comment>
<dbReference type="OrthoDB" id="1403569at2759"/>
<dbReference type="InterPro" id="IPR013103">
    <property type="entry name" value="RVT_2"/>
</dbReference>